<dbReference type="PROSITE" id="PS50889">
    <property type="entry name" value="S4"/>
    <property type="match status" value="1"/>
</dbReference>
<dbReference type="PROSITE" id="PS00178">
    <property type="entry name" value="AA_TRNA_LIGASE_I"/>
    <property type="match status" value="1"/>
</dbReference>
<evidence type="ECO:0000259" key="12">
    <source>
        <dbReference type="SMART" id="SM00363"/>
    </source>
</evidence>
<evidence type="ECO:0000256" key="7">
    <source>
        <dbReference type="ARBA" id="ARBA00022917"/>
    </source>
</evidence>
<dbReference type="InterPro" id="IPR001412">
    <property type="entry name" value="aa-tRNA-synth_I_CS"/>
</dbReference>
<dbReference type="Gene3D" id="3.40.50.620">
    <property type="entry name" value="HUPs"/>
    <property type="match status" value="1"/>
</dbReference>
<evidence type="ECO:0000256" key="1">
    <source>
        <dbReference type="ARBA" id="ARBA00011738"/>
    </source>
</evidence>
<feature type="short sequence motif" description="'KMSKS' region" evidence="10">
    <location>
        <begin position="238"/>
        <end position="242"/>
    </location>
</feature>
<evidence type="ECO:0000256" key="10">
    <source>
        <dbReference type="HAMAP-Rule" id="MF_02007"/>
    </source>
</evidence>
<comment type="subunit">
    <text evidence="1 10">Homodimer.</text>
</comment>
<dbReference type="InterPro" id="IPR002942">
    <property type="entry name" value="S4_RNA-bd"/>
</dbReference>
<proteinExistence type="inferred from homology"/>
<dbReference type="NCBIfam" id="TIGR00234">
    <property type="entry name" value="tyrS"/>
    <property type="match status" value="1"/>
</dbReference>
<dbReference type="PANTHER" id="PTHR11766">
    <property type="entry name" value="TYROSYL-TRNA SYNTHETASE"/>
    <property type="match status" value="1"/>
</dbReference>
<keyword evidence="2 10" id="KW-0963">Cytoplasm</keyword>
<dbReference type="FunFam" id="1.10.240.10:FF:000006">
    <property type="entry name" value="Tyrosine--tRNA ligase"/>
    <property type="match status" value="1"/>
</dbReference>
<keyword evidence="5 10" id="KW-0067">ATP-binding</keyword>
<dbReference type="SMART" id="SM00363">
    <property type="entry name" value="S4"/>
    <property type="match status" value="1"/>
</dbReference>
<dbReference type="InterPro" id="IPR002305">
    <property type="entry name" value="aa-tRNA-synth_Ic"/>
</dbReference>
<dbReference type="GO" id="GO:0006437">
    <property type="term" value="P:tyrosyl-tRNA aminoacylation"/>
    <property type="evidence" value="ECO:0007669"/>
    <property type="project" value="UniProtKB-UniRule"/>
</dbReference>
<comment type="catalytic activity">
    <reaction evidence="9 10">
        <text>tRNA(Tyr) + L-tyrosine + ATP = L-tyrosyl-tRNA(Tyr) + AMP + diphosphate + H(+)</text>
        <dbReference type="Rhea" id="RHEA:10220"/>
        <dbReference type="Rhea" id="RHEA-COMP:9706"/>
        <dbReference type="Rhea" id="RHEA-COMP:9707"/>
        <dbReference type="ChEBI" id="CHEBI:15378"/>
        <dbReference type="ChEBI" id="CHEBI:30616"/>
        <dbReference type="ChEBI" id="CHEBI:33019"/>
        <dbReference type="ChEBI" id="CHEBI:58315"/>
        <dbReference type="ChEBI" id="CHEBI:78442"/>
        <dbReference type="ChEBI" id="CHEBI:78536"/>
        <dbReference type="ChEBI" id="CHEBI:456215"/>
        <dbReference type="EC" id="6.1.1.1"/>
    </reaction>
</comment>
<dbReference type="SUPFAM" id="SSF52374">
    <property type="entry name" value="Nucleotidylyl transferase"/>
    <property type="match status" value="1"/>
</dbReference>
<accession>A0A8H9IP90</accession>
<dbReference type="GO" id="GO:0003723">
    <property type="term" value="F:RNA binding"/>
    <property type="evidence" value="ECO:0007669"/>
    <property type="project" value="UniProtKB-KW"/>
</dbReference>
<evidence type="ECO:0000256" key="3">
    <source>
        <dbReference type="ARBA" id="ARBA00022598"/>
    </source>
</evidence>
<sequence>MSSPSEPLSPEVLADLAIVKRGCDELLVESEFARKLARSHATGQPLRIKLGLDPTAPDIHLGHTVVLNKMRQLQDLGHTVIFLIGDFTSTIGDPSGRNTTRPPLTPEQVIANAKTYYEQASLVLDPERTEVRYNSEWCDKLGSRGMIQLASRYTVARMMERDDFTKRFKANQPISVHEFLYPLLQGYDSVQLKADVELGGTDQKFNLLVGRELQKEYGQEQQCILTMPLLVGLDGVEKMSKSKGNYIGISETPDSMFGKLMSISDTLMWRYFELLSFRSLEDIAGLQKQIEEGRNPREVKVELAQEIVTRFHNAQAAEHALETFDARFRRGEMPEDMPEITIAGQLALLRVLREAGLVASGNEAQRNVEQGGVRIDGERVDDKGLQLEPGSYVLQVGKRKFARVTLTG</sequence>
<evidence type="ECO:0000256" key="9">
    <source>
        <dbReference type="ARBA" id="ARBA00048248"/>
    </source>
</evidence>
<feature type="short sequence motif" description="'HIGH' region" evidence="10">
    <location>
        <begin position="54"/>
        <end position="63"/>
    </location>
</feature>
<evidence type="ECO:0000313" key="13">
    <source>
        <dbReference type="EMBL" id="GHC48371.1"/>
    </source>
</evidence>
<evidence type="ECO:0000313" key="14">
    <source>
        <dbReference type="Proteomes" id="UP000608923"/>
    </source>
</evidence>
<evidence type="ECO:0000256" key="4">
    <source>
        <dbReference type="ARBA" id="ARBA00022741"/>
    </source>
</evidence>
<comment type="similarity">
    <text evidence="10">Belongs to the class-I aminoacyl-tRNA synthetase family. TyrS type 2 subfamily.</text>
</comment>
<dbReference type="HAMAP" id="MF_02007">
    <property type="entry name" value="Tyr_tRNA_synth_type2"/>
    <property type="match status" value="1"/>
</dbReference>
<comment type="function">
    <text evidence="10">Catalyzes the attachment of tyrosine to tRNA(Tyr) in a two-step reaction: tyrosine is first activated by ATP to form Tyr-AMP and then transferred to the acceptor end of tRNA(Tyr).</text>
</comment>
<comment type="subcellular location">
    <subcellularLocation>
        <location evidence="10">Cytoplasm</location>
    </subcellularLocation>
</comment>
<dbReference type="CDD" id="cd00805">
    <property type="entry name" value="TyrRS_core"/>
    <property type="match status" value="1"/>
</dbReference>
<feature type="domain" description="RNA-binding S4" evidence="12">
    <location>
        <begin position="346"/>
        <end position="407"/>
    </location>
</feature>
<comment type="caution">
    <text evidence="13">The sequence shown here is derived from an EMBL/GenBank/DDBJ whole genome shotgun (WGS) entry which is preliminary data.</text>
</comment>
<dbReference type="EMBL" id="BMZN01000003">
    <property type="protein sequence ID" value="GHC48371.1"/>
    <property type="molecule type" value="Genomic_DNA"/>
</dbReference>
<evidence type="ECO:0000256" key="11">
    <source>
        <dbReference type="PROSITE-ProRule" id="PRU00182"/>
    </source>
</evidence>
<keyword evidence="14" id="KW-1185">Reference proteome</keyword>
<keyword evidence="3 10" id="KW-0436">Ligase</keyword>
<name>A0A8H9IP90_9BURK</name>
<dbReference type="PANTHER" id="PTHR11766:SF1">
    <property type="entry name" value="TYROSINE--TRNA LIGASE"/>
    <property type="match status" value="1"/>
</dbReference>
<dbReference type="SUPFAM" id="SSF55174">
    <property type="entry name" value="Alpha-L RNA-binding motif"/>
    <property type="match status" value="1"/>
</dbReference>
<dbReference type="CDD" id="cd00165">
    <property type="entry name" value="S4"/>
    <property type="match status" value="1"/>
</dbReference>
<gene>
    <name evidence="10 13" type="primary">tyrS</name>
    <name evidence="13" type="ORF">GCM10010096_19910</name>
</gene>
<dbReference type="GO" id="GO:0005524">
    <property type="term" value="F:ATP binding"/>
    <property type="evidence" value="ECO:0007669"/>
    <property type="project" value="UniProtKB-UniRule"/>
</dbReference>
<dbReference type="Pfam" id="PF00579">
    <property type="entry name" value="tRNA-synt_1b"/>
    <property type="match status" value="1"/>
</dbReference>
<dbReference type="Proteomes" id="UP000608923">
    <property type="component" value="Unassembled WGS sequence"/>
</dbReference>
<keyword evidence="8 10" id="KW-0030">Aminoacyl-tRNA synthetase</keyword>
<keyword evidence="4 10" id="KW-0547">Nucleotide-binding</keyword>
<dbReference type="RefSeq" id="WP_189392413.1">
    <property type="nucleotide sequence ID" value="NZ_BMZN01000003.1"/>
</dbReference>
<evidence type="ECO:0000256" key="5">
    <source>
        <dbReference type="ARBA" id="ARBA00022840"/>
    </source>
</evidence>
<dbReference type="Pfam" id="PF01479">
    <property type="entry name" value="S4"/>
    <property type="match status" value="1"/>
</dbReference>
<organism evidence="13 14">
    <name type="scientific">Alcaligenes pakistanensis</name>
    <dbReference type="NCBI Taxonomy" id="1482717"/>
    <lineage>
        <taxon>Bacteria</taxon>
        <taxon>Pseudomonadati</taxon>
        <taxon>Pseudomonadota</taxon>
        <taxon>Betaproteobacteria</taxon>
        <taxon>Burkholderiales</taxon>
        <taxon>Alcaligenaceae</taxon>
        <taxon>Alcaligenes</taxon>
    </lineage>
</organism>
<dbReference type="AlphaFoldDB" id="A0A8H9IP90"/>
<keyword evidence="6 11" id="KW-0694">RNA-binding</keyword>
<evidence type="ECO:0000256" key="2">
    <source>
        <dbReference type="ARBA" id="ARBA00022490"/>
    </source>
</evidence>
<reference evidence="14" key="1">
    <citation type="journal article" date="2019" name="Int. J. Syst. Evol. Microbiol.">
        <title>The Global Catalogue of Microorganisms (GCM) 10K type strain sequencing project: providing services to taxonomists for standard genome sequencing and annotation.</title>
        <authorList>
            <consortium name="The Broad Institute Genomics Platform"/>
            <consortium name="The Broad Institute Genome Sequencing Center for Infectious Disease"/>
            <person name="Wu L."/>
            <person name="Ma J."/>
        </authorList>
    </citation>
    <scope>NUCLEOTIDE SEQUENCE [LARGE SCALE GENOMIC DNA]</scope>
    <source>
        <strain evidence="14">KCTC 42083</strain>
    </source>
</reference>
<evidence type="ECO:0000256" key="8">
    <source>
        <dbReference type="ARBA" id="ARBA00023146"/>
    </source>
</evidence>
<dbReference type="Gene3D" id="1.10.240.10">
    <property type="entry name" value="Tyrosyl-Transfer RNA Synthetase"/>
    <property type="match status" value="1"/>
</dbReference>
<dbReference type="GO" id="GO:0005829">
    <property type="term" value="C:cytosol"/>
    <property type="evidence" value="ECO:0007669"/>
    <property type="project" value="TreeGrafter"/>
</dbReference>
<dbReference type="Gene3D" id="3.10.290.10">
    <property type="entry name" value="RNA-binding S4 domain"/>
    <property type="match status" value="1"/>
</dbReference>
<feature type="binding site" evidence="10">
    <location>
        <position position="241"/>
    </location>
    <ligand>
        <name>ATP</name>
        <dbReference type="ChEBI" id="CHEBI:30616"/>
    </ligand>
</feature>
<dbReference type="InterPro" id="IPR024108">
    <property type="entry name" value="Tyr-tRNA-ligase_bac_2"/>
</dbReference>
<keyword evidence="7 10" id="KW-0648">Protein biosynthesis</keyword>
<evidence type="ECO:0000256" key="6">
    <source>
        <dbReference type="ARBA" id="ARBA00022884"/>
    </source>
</evidence>
<dbReference type="EC" id="6.1.1.1" evidence="10"/>
<dbReference type="FunFam" id="3.40.50.620:FF:000061">
    <property type="entry name" value="Tyrosine--tRNA ligase"/>
    <property type="match status" value="1"/>
</dbReference>
<dbReference type="InterPro" id="IPR014729">
    <property type="entry name" value="Rossmann-like_a/b/a_fold"/>
</dbReference>
<dbReference type="InterPro" id="IPR036986">
    <property type="entry name" value="S4_RNA-bd_sf"/>
</dbReference>
<dbReference type="GO" id="GO:0004831">
    <property type="term" value="F:tyrosine-tRNA ligase activity"/>
    <property type="evidence" value="ECO:0007669"/>
    <property type="project" value="UniProtKB-UniRule"/>
</dbReference>
<dbReference type="InterPro" id="IPR024088">
    <property type="entry name" value="Tyr-tRNA-ligase_bac-type"/>
</dbReference>
<dbReference type="PRINTS" id="PR01040">
    <property type="entry name" value="TRNASYNTHTYR"/>
</dbReference>
<dbReference type="InterPro" id="IPR002307">
    <property type="entry name" value="Tyr-tRNA-ligase"/>
</dbReference>
<protein>
    <recommendedName>
        <fullName evidence="10">Tyrosine--tRNA ligase</fullName>
        <ecNumber evidence="10">6.1.1.1</ecNumber>
    </recommendedName>
    <alternativeName>
        <fullName evidence="10">Tyrosyl-tRNA synthetase</fullName>
        <shortName evidence="10">TyrRS</shortName>
    </alternativeName>
</protein>